<protein>
    <recommendedName>
        <fullName evidence="1">Flavoprotein domain-containing protein</fullName>
    </recommendedName>
</protein>
<dbReference type="GO" id="GO:0015937">
    <property type="term" value="P:coenzyme A biosynthetic process"/>
    <property type="evidence" value="ECO:0007669"/>
    <property type="project" value="TreeGrafter"/>
</dbReference>
<evidence type="ECO:0000313" key="2">
    <source>
        <dbReference type="EMBL" id="OGN07687.1"/>
    </source>
</evidence>
<dbReference type="EMBL" id="MGJN01000003">
    <property type="protein sequence ID" value="OGN07687.1"/>
    <property type="molecule type" value="Genomic_DNA"/>
</dbReference>
<dbReference type="Gene3D" id="3.40.50.1950">
    <property type="entry name" value="Flavin prenyltransferase-like"/>
    <property type="match status" value="1"/>
</dbReference>
<dbReference type="PANTHER" id="PTHR14359">
    <property type="entry name" value="HOMO-OLIGOMERIC FLAVIN CONTAINING CYS DECARBOXYLASE FAMILY"/>
    <property type="match status" value="1"/>
</dbReference>
<dbReference type="AlphaFoldDB" id="A0A1F8F3H3"/>
<organism evidence="2 3">
    <name type="scientific">Candidatus Yanofskybacteria bacterium RIFCSPHIGHO2_02_FULL_38_22b</name>
    <dbReference type="NCBI Taxonomy" id="1802673"/>
    <lineage>
        <taxon>Bacteria</taxon>
        <taxon>Candidatus Yanofskyibacteriota</taxon>
    </lineage>
</organism>
<dbReference type="GO" id="GO:0010181">
    <property type="term" value="F:FMN binding"/>
    <property type="evidence" value="ECO:0007669"/>
    <property type="project" value="TreeGrafter"/>
</dbReference>
<dbReference type="InterPro" id="IPR003382">
    <property type="entry name" value="Flavoprotein"/>
</dbReference>
<dbReference type="Proteomes" id="UP000176834">
    <property type="component" value="Unassembled WGS sequence"/>
</dbReference>
<reference evidence="2 3" key="1">
    <citation type="journal article" date="2016" name="Nat. Commun.">
        <title>Thousands of microbial genomes shed light on interconnected biogeochemical processes in an aquifer system.</title>
        <authorList>
            <person name="Anantharaman K."/>
            <person name="Brown C.T."/>
            <person name="Hug L.A."/>
            <person name="Sharon I."/>
            <person name="Castelle C.J."/>
            <person name="Probst A.J."/>
            <person name="Thomas B.C."/>
            <person name="Singh A."/>
            <person name="Wilkins M.J."/>
            <person name="Karaoz U."/>
            <person name="Brodie E.L."/>
            <person name="Williams K.H."/>
            <person name="Hubbard S.S."/>
            <person name="Banfield J.F."/>
        </authorList>
    </citation>
    <scope>NUCLEOTIDE SEQUENCE [LARGE SCALE GENOMIC DNA]</scope>
</reference>
<dbReference type="PANTHER" id="PTHR14359:SF6">
    <property type="entry name" value="PHOSPHOPANTOTHENOYLCYSTEINE DECARBOXYLASE"/>
    <property type="match status" value="1"/>
</dbReference>
<sequence>MGSTSAPLSANTLAKIASGITDNLLTSIVRAWDRNKKIIIAPAMNTHMWDHPATKEHLAVLIRWYPHFVIIDPVVKTLECGDVGVGAMAEIGQIVEEAKKCVR</sequence>
<evidence type="ECO:0000313" key="3">
    <source>
        <dbReference type="Proteomes" id="UP000176834"/>
    </source>
</evidence>
<dbReference type="GO" id="GO:0071513">
    <property type="term" value="C:phosphopantothenoylcysteine decarboxylase complex"/>
    <property type="evidence" value="ECO:0007669"/>
    <property type="project" value="TreeGrafter"/>
</dbReference>
<comment type="caution">
    <text evidence="2">The sequence shown here is derived from an EMBL/GenBank/DDBJ whole genome shotgun (WGS) entry which is preliminary data.</text>
</comment>
<dbReference type="InterPro" id="IPR036551">
    <property type="entry name" value="Flavin_trans-like"/>
</dbReference>
<name>A0A1F8F3H3_9BACT</name>
<feature type="domain" description="Flavoprotein" evidence="1">
    <location>
        <begin position="6"/>
        <end position="98"/>
    </location>
</feature>
<accession>A0A1F8F3H3</accession>
<dbReference type="SUPFAM" id="SSF52507">
    <property type="entry name" value="Homo-oligomeric flavin-containing Cys decarboxylases, HFCD"/>
    <property type="match status" value="1"/>
</dbReference>
<dbReference type="GO" id="GO:0004633">
    <property type="term" value="F:phosphopantothenoylcysteine decarboxylase activity"/>
    <property type="evidence" value="ECO:0007669"/>
    <property type="project" value="TreeGrafter"/>
</dbReference>
<gene>
    <name evidence="2" type="ORF">A3B86_02525</name>
</gene>
<proteinExistence type="predicted"/>
<dbReference type="Pfam" id="PF02441">
    <property type="entry name" value="Flavoprotein"/>
    <property type="match status" value="1"/>
</dbReference>
<evidence type="ECO:0000259" key="1">
    <source>
        <dbReference type="Pfam" id="PF02441"/>
    </source>
</evidence>